<feature type="domain" description="Deoxyribonuclease NucA/NucB" evidence="1">
    <location>
        <begin position="83"/>
        <end position="150"/>
    </location>
</feature>
<evidence type="ECO:0000313" key="3">
    <source>
        <dbReference type="Proteomes" id="UP000219897"/>
    </source>
</evidence>
<dbReference type="Pfam" id="PF14040">
    <property type="entry name" value="DNase_NucA_NucB"/>
    <property type="match status" value="1"/>
</dbReference>
<dbReference type="EMBL" id="NTYF01000023">
    <property type="protein sequence ID" value="PER55847.1"/>
    <property type="molecule type" value="Genomic_DNA"/>
</dbReference>
<organism evidence="2 3">
    <name type="scientific">Bacillus thuringiensis</name>
    <dbReference type="NCBI Taxonomy" id="1428"/>
    <lineage>
        <taxon>Bacteria</taxon>
        <taxon>Bacillati</taxon>
        <taxon>Bacillota</taxon>
        <taxon>Bacilli</taxon>
        <taxon>Bacillales</taxon>
        <taxon>Bacillaceae</taxon>
        <taxon>Bacillus</taxon>
        <taxon>Bacillus cereus group</taxon>
    </lineage>
</organism>
<dbReference type="InterPro" id="IPR029476">
    <property type="entry name" value="DNase_NucA_NucB"/>
</dbReference>
<name>A0ABD6SLA8_BACTU</name>
<dbReference type="Proteomes" id="UP000219897">
    <property type="component" value="Unassembled WGS sequence"/>
</dbReference>
<dbReference type="RefSeq" id="WP_098317182.1">
    <property type="nucleotide sequence ID" value="NZ_NTYF01000023.1"/>
</dbReference>
<accession>A0ABD6SLA8</accession>
<gene>
    <name evidence="2" type="ORF">CN495_08840</name>
</gene>
<sequence>MNKAKKKQWKQLIGTVIALVSLVLGYVYTQDGEHVKKVGKQVGNQDVVATVVVPADKYPETALHIKEAIQEGHTDICTIDRKGASERRKQSLAGIKTVKGKDRDEYPMAVCSEGGKGAHVKLIDPADNRGAGSYVGNQVGKYEDGTKVRVIAK</sequence>
<dbReference type="AlphaFoldDB" id="A0ABD6SLA8"/>
<evidence type="ECO:0000313" key="2">
    <source>
        <dbReference type="EMBL" id="PER55847.1"/>
    </source>
</evidence>
<reference evidence="2 3" key="1">
    <citation type="submission" date="2017-09" db="EMBL/GenBank/DDBJ databases">
        <title>Large-scale bioinformatics analysis of Bacillus genomes uncovers conserved roles of natural products in bacterial physiology.</title>
        <authorList>
            <consortium name="Agbiome Team Llc"/>
            <person name="Bleich R.M."/>
            <person name="Kirk G.J."/>
            <person name="Santa Maria K.C."/>
            <person name="Allen S.E."/>
            <person name="Farag S."/>
            <person name="Shank E.A."/>
            <person name="Bowers A."/>
        </authorList>
    </citation>
    <scope>NUCLEOTIDE SEQUENCE [LARGE SCALE GENOMIC DNA]</scope>
    <source>
        <strain evidence="2 3">AFS005140</strain>
    </source>
</reference>
<comment type="caution">
    <text evidence="2">The sequence shown here is derived from an EMBL/GenBank/DDBJ whole genome shotgun (WGS) entry which is preliminary data.</text>
</comment>
<proteinExistence type="predicted"/>
<evidence type="ECO:0000259" key="1">
    <source>
        <dbReference type="Pfam" id="PF14040"/>
    </source>
</evidence>
<protein>
    <submittedName>
        <fullName evidence="2">Sporulation protein</fullName>
    </submittedName>
</protein>